<comment type="function">
    <text evidence="8">Binds to actin and affects the structure of the cytoskeleton. At high concentrations, profilin prevents the polymerization of actin, whereas it enhances it at low concentrations.</text>
</comment>
<dbReference type="CDD" id="cd00148">
    <property type="entry name" value="PROF"/>
    <property type="match status" value="1"/>
</dbReference>
<evidence type="ECO:0000256" key="9">
    <source>
        <dbReference type="RuleBase" id="RU003909"/>
    </source>
</evidence>
<evidence type="ECO:0000313" key="11">
    <source>
        <dbReference type="Proteomes" id="UP001497623"/>
    </source>
</evidence>
<keyword evidence="7 8" id="KW-0206">Cytoskeleton</keyword>
<evidence type="ECO:0000256" key="5">
    <source>
        <dbReference type="ARBA" id="ARBA00022490"/>
    </source>
</evidence>
<dbReference type="FunFam" id="3.30.450.30:FF:000001">
    <property type="entry name" value="Profilin"/>
    <property type="match status" value="1"/>
</dbReference>
<keyword evidence="6 9" id="KW-0009">Actin-binding</keyword>
<protein>
    <recommendedName>
        <fullName evidence="4 9">Profilin</fullName>
    </recommendedName>
</protein>
<sequence length="128" mass="14225">MSWQNYVDQQLIGSGCVTKAIIAGHDGTLWAKSENIEYSKDEMVRLVTCFPSDKQIELAMTGVFCGGEKYIYLSGSDNVIRCKKGKQGFHAMKTKQAVLVAIFDEPIQHPQVASVVENLGEYLISQSY</sequence>
<reference evidence="10 11" key="1">
    <citation type="submission" date="2024-05" db="EMBL/GenBank/DDBJ databases">
        <authorList>
            <person name="Wallberg A."/>
        </authorList>
    </citation>
    <scope>NUCLEOTIDE SEQUENCE [LARGE SCALE GENOMIC DNA]</scope>
</reference>
<evidence type="ECO:0000256" key="4">
    <source>
        <dbReference type="ARBA" id="ARBA00013422"/>
    </source>
</evidence>
<keyword evidence="11" id="KW-1185">Reference proteome</keyword>
<name>A0AAV2PTD9_MEGNR</name>
<dbReference type="PANTHER" id="PTHR11604">
    <property type="entry name" value="PROFILIN"/>
    <property type="match status" value="1"/>
</dbReference>
<dbReference type="PROSITE" id="PS00414">
    <property type="entry name" value="PROFILIN"/>
    <property type="match status" value="1"/>
</dbReference>
<evidence type="ECO:0000256" key="1">
    <source>
        <dbReference type="ARBA" id="ARBA00004245"/>
    </source>
</evidence>
<dbReference type="InterPro" id="IPR036140">
    <property type="entry name" value="PFN_sf"/>
</dbReference>
<evidence type="ECO:0000256" key="6">
    <source>
        <dbReference type="ARBA" id="ARBA00023203"/>
    </source>
</evidence>
<dbReference type="GO" id="GO:0005938">
    <property type="term" value="C:cell cortex"/>
    <property type="evidence" value="ECO:0007669"/>
    <property type="project" value="TreeGrafter"/>
</dbReference>
<comment type="subunit">
    <text evidence="3 8">Occurs in many kinds of cells as a complex with monomeric actin in a 1:1 ratio.</text>
</comment>
<dbReference type="Proteomes" id="UP001497623">
    <property type="component" value="Unassembled WGS sequence"/>
</dbReference>
<evidence type="ECO:0000256" key="8">
    <source>
        <dbReference type="RuleBase" id="RU003908"/>
    </source>
</evidence>
<evidence type="ECO:0000313" key="10">
    <source>
        <dbReference type="EMBL" id="CAL4065017.1"/>
    </source>
</evidence>
<dbReference type="Gene3D" id="3.30.450.30">
    <property type="entry name" value="Dynein light chain 2a, cytoplasmic"/>
    <property type="match status" value="1"/>
</dbReference>
<comment type="caution">
    <text evidence="10">The sequence shown here is derived from an EMBL/GenBank/DDBJ whole genome shotgun (WGS) entry which is preliminary data.</text>
</comment>
<dbReference type="SMART" id="SM00392">
    <property type="entry name" value="PROF"/>
    <property type="match status" value="1"/>
</dbReference>
<dbReference type="InterPro" id="IPR005455">
    <property type="entry name" value="PFN_euk"/>
</dbReference>
<dbReference type="SUPFAM" id="SSF55770">
    <property type="entry name" value="Profilin (actin-binding protein)"/>
    <property type="match status" value="1"/>
</dbReference>
<dbReference type="GO" id="GO:0003785">
    <property type="term" value="F:actin monomer binding"/>
    <property type="evidence" value="ECO:0007669"/>
    <property type="project" value="TreeGrafter"/>
</dbReference>
<evidence type="ECO:0000256" key="7">
    <source>
        <dbReference type="ARBA" id="ARBA00023212"/>
    </source>
</evidence>
<gene>
    <name evidence="10" type="ORF">MNOR_LOCUS4475</name>
</gene>
<dbReference type="InterPro" id="IPR027310">
    <property type="entry name" value="Profilin_CS"/>
</dbReference>
<dbReference type="GO" id="GO:0005856">
    <property type="term" value="C:cytoskeleton"/>
    <property type="evidence" value="ECO:0007669"/>
    <property type="project" value="UniProtKB-SubCell"/>
</dbReference>
<dbReference type="Pfam" id="PF00235">
    <property type="entry name" value="Profilin"/>
    <property type="match status" value="1"/>
</dbReference>
<organism evidence="10 11">
    <name type="scientific">Meganyctiphanes norvegica</name>
    <name type="common">Northern krill</name>
    <name type="synonym">Thysanopoda norvegica</name>
    <dbReference type="NCBI Taxonomy" id="48144"/>
    <lineage>
        <taxon>Eukaryota</taxon>
        <taxon>Metazoa</taxon>
        <taxon>Ecdysozoa</taxon>
        <taxon>Arthropoda</taxon>
        <taxon>Crustacea</taxon>
        <taxon>Multicrustacea</taxon>
        <taxon>Malacostraca</taxon>
        <taxon>Eumalacostraca</taxon>
        <taxon>Eucarida</taxon>
        <taxon>Euphausiacea</taxon>
        <taxon>Euphausiidae</taxon>
        <taxon>Meganyctiphanes</taxon>
    </lineage>
</organism>
<dbReference type="PRINTS" id="PR01640">
    <property type="entry name" value="PROFILINPLNT"/>
</dbReference>
<dbReference type="InterPro" id="IPR048278">
    <property type="entry name" value="PFN"/>
</dbReference>
<keyword evidence="5" id="KW-0963">Cytoplasm</keyword>
<accession>A0AAV2PTD9</accession>
<dbReference type="PANTHER" id="PTHR11604:SF0">
    <property type="entry name" value="PROFILIN"/>
    <property type="match status" value="1"/>
</dbReference>
<proteinExistence type="inferred from homology"/>
<comment type="similarity">
    <text evidence="2 9">Belongs to the profilin family.</text>
</comment>
<dbReference type="EMBL" id="CAXKWB010001641">
    <property type="protein sequence ID" value="CAL4065017.1"/>
    <property type="molecule type" value="Genomic_DNA"/>
</dbReference>
<dbReference type="PRINTS" id="PR00392">
    <property type="entry name" value="PROFILIN"/>
</dbReference>
<dbReference type="AlphaFoldDB" id="A0AAV2PTD9"/>
<evidence type="ECO:0000256" key="2">
    <source>
        <dbReference type="ARBA" id="ARBA00010058"/>
    </source>
</evidence>
<evidence type="ECO:0000256" key="3">
    <source>
        <dbReference type="ARBA" id="ARBA00011583"/>
    </source>
</evidence>
<comment type="subcellular location">
    <subcellularLocation>
        <location evidence="1">Cytoplasm</location>
        <location evidence="1">Cytoskeleton</location>
    </subcellularLocation>
</comment>